<name>A0AA85AZ65_9TREM</name>
<dbReference type="Proteomes" id="UP000050791">
    <property type="component" value="Unassembled WGS sequence"/>
</dbReference>
<feature type="domain" description="SAC3/GANP/THP3 conserved" evidence="2">
    <location>
        <begin position="569"/>
        <end position="792"/>
    </location>
</feature>
<dbReference type="Pfam" id="PF03399">
    <property type="entry name" value="SAC3_GANP"/>
    <property type="match status" value="1"/>
</dbReference>
<feature type="compositionally biased region" description="Polar residues" evidence="1">
    <location>
        <begin position="446"/>
        <end position="456"/>
    </location>
</feature>
<protein>
    <recommendedName>
        <fullName evidence="2">SAC3/GANP/THP3 conserved domain-containing protein</fullName>
    </recommendedName>
</protein>
<feature type="region of interest" description="Disordered" evidence="1">
    <location>
        <begin position="57"/>
        <end position="77"/>
    </location>
</feature>
<sequence length="821" mass="92260">MISTIRDCTEVSVFLLKTSMAQWGSYGSYWQGACPGYYDYTQPAQTYDYNHQTIPVSSVQEKPSTPPPPGVESTASKMDGTVTMTSSISATYDTSWCTSTPFHSQNFSCAYNYSPALPPRQPVMFDPSPQRPMMPNVSYSSYGSPQFPLHMRSQLGCNWNAARPTYGYPVNGGAVQSFGMWPDGRPSVHSNGLAVTGPRFPFQSTLDSPNTVAIENTANTPISKEVLQQPPASFQDKGAKEQWSDELKEYVQRAFCSIDTSEEKDQMERILKEKLEYVFRNNIKVDWKTENIPTIPSRAIASFRKSFNIRGNSVNVVRPVQLPSPRGLRPTGPSRGAPARLPVGLLSRGGRNVFSSSVVKSISPSKKLPSKSRSPSRSPVSKPLKDWQRKRLYRSRSSSSSKSRGSPHSSSSSSFRTKRHRRRDSRSRSGSRHAQRKTNDVKDSQKSTPQLATRGNSKGRRRRRGGASNADPSTDANTSNEDGTAVRGRGRGSWRGKRGNISKHTPPSESRLTQRASRFKDHLVQSPIGSGSIGRTTSQLLSNYTDERDDLAVDFGSCQIIGTMQEIEKQYLRLTRAPDPTEVRPLAILKLSLEHVKEKWRSNTDYHWVCEQFKSIRQDLTVQGIEDDFAVSVYEAHADVALEAGDFEEFHQCQSQLLRLHKEGLGVSRLLEFTAYRLLYYIFTLDILGINTIMAGLRPTHKTNPCVSFALKLRSAWSLSNYHRFFKLLCPANDDQQPPLRCKHVVNWFVDRERKEAIRLMFKVFRPTISLSFISKLIGFSSTALCKDFICKEFTLPESNLEPIEKIDAKVVWSLMCSQST</sequence>
<evidence type="ECO:0000259" key="2">
    <source>
        <dbReference type="Pfam" id="PF03399"/>
    </source>
</evidence>
<dbReference type="PANTHER" id="PTHR12436:SF4">
    <property type="entry name" value="LEUKOCYTE RECEPTOR CLUSTER MEMBER 8"/>
    <property type="match status" value="1"/>
</dbReference>
<accession>A0AA85AZ65</accession>
<dbReference type="InterPro" id="IPR045107">
    <property type="entry name" value="SAC3/GANP/THP3"/>
</dbReference>
<evidence type="ECO:0000256" key="1">
    <source>
        <dbReference type="SAM" id="MobiDB-lite"/>
    </source>
</evidence>
<evidence type="ECO:0000313" key="4">
    <source>
        <dbReference type="WBParaSite" id="SMTH1_1620.1"/>
    </source>
</evidence>
<feature type="compositionally biased region" description="Low complexity" evidence="1">
    <location>
        <begin position="355"/>
        <end position="382"/>
    </location>
</feature>
<dbReference type="PANTHER" id="PTHR12436">
    <property type="entry name" value="80 KDA MCM3-ASSOCIATED PROTEIN"/>
    <property type="match status" value="1"/>
</dbReference>
<organism evidence="3 4">
    <name type="scientific">Schistosoma mattheei</name>
    <dbReference type="NCBI Taxonomy" id="31246"/>
    <lineage>
        <taxon>Eukaryota</taxon>
        <taxon>Metazoa</taxon>
        <taxon>Spiralia</taxon>
        <taxon>Lophotrochozoa</taxon>
        <taxon>Platyhelminthes</taxon>
        <taxon>Trematoda</taxon>
        <taxon>Digenea</taxon>
        <taxon>Strigeidida</taxon>
        <taxon>Schistosomatoidea</taxon>
        <taxon>Schistosomatidae</taxon>
        <taxon>Schistosoma</taxon>
    </lineage>
</organism>
<feature type="compositionally biased region" description="Low complexity" evidence="1">
    <location>
        <begin position="395"/>
        <end position="415"/>
    </location>
</feature>
<proteinExistence type="predicted"/>
<feature type="compositionally biased region" description="Polar residues" evidence="1">
    <location>
        <begin position="502"/>
        <end position="514"/>
    </location>
</feature>
<feature type="compositionally biased region" description="Basic residues" evidence="1">
    <location>
        <begin position="416"/>
        <end position="436"/>
    </location>
</feature>
<feature type="compositionally biased region" description="Basic residues" evidence="1">
    <location>
        <begin position="488"/>
        <end position="501"/>
    </location>
</feature>
<dbReference type="WBParaSite" id="SMTH1_1620.1">
    <property type="protein sequence ID" value="SMTH1_1620.1"/>
    <property type="gene ID" value="SMTH1_1620"/>
</dbReference>
<dbReference type="InterPro" id="IPR005062">
    <property type="entry name" value="SAC3/GANP/THP3_conserved"/>
</dbReference>
<dbReference type="Gene3D" id="1.25.40.990">
    <property type="match status" value="1"/>
</dbReference>
<dbReference type="AlphaFoldDB" id="A0AA85AZ65"/>
<feature type="region of interest" description="Disordered" evidence="1">
    <location>
        <begin position="320"/>
        <end position="514"/>
    </location>
</feature>
<evidence type="ECO:0000313" key="3">
    <source>
        <dbReference type="Proteomes" id="UP000050791"/>
    </source>
</evidence>
<dbReference type="GO" id="GO:0005634">
    <property type="term" value="C:nucleus"/>
    <property type="evidence" value="ECO:0007669"/>
    <property type="project" value="TreeGrafter"/>
</dbReference>
<reference evidence="4" key="1">
    <citation type="submission" date="2023-11" db="UniProtKB">
        <authorList>
            <consortium name="WormBaseParasite"/>
        </authorList>
    </citation>
    <scope>IDENTIFICATION</scope>
</reference>
<feature type="compositionally biased region" description="Polar residues" evidence="1">
    <location>
        <begin position="470"/>
        <end position="482"/>
    </location>
</feature>